<protein>
    <recommendedName>
        <fullName evidence="2">Phage protein</fullName>
    </recommendedName>
</protein>
<name>A0AB39AK76_9CAUD</name>
<organism evidence="1">
    <name type="scientific">Salmonella phage vB_SenS_Jbel</name>
    <dbReference type="NCBI Taxonomy" id="3236639"/>
    <lineage>
        <taxon>Viruses</taxon>
        <taxon>Duplodnaviria</taxon>
        <taxon>Heunggongvirae</taxon>
        <taxon>Uroviricota</taxon>
        <taxon>Caudoviricetes</taxon>
        <taxon>Pantevenvirales</taxon>
        <taxon>Straboviridae</taxon>
        <taxon>Tevenvirinae</taxon>
        <taxon>Tequatrovirus</taxon>
    </lineage>
</organism>
<evidence type="ECO:0000313" key="1">
    <source>
        <dbReference type="EMBL" id="XDG31210.1"/>
    </source>
</evidence>
<evidence type="ECO:0008006" key="2">
    <source>
        <dbReference type="Google" id="ProtNLM"/>
    </source>
</evidence>
<dbReference type="EMBL" id="PP942088">
    <property type="protein sequence ID" value="XDG31210.1"/>
    <property type="molecule type" value="Genomic_DNA"/>
</dbReference>
<accession>A0AB39AK76</accession>
<sequence>MNNIEKIYRLCDKIEKEEKYLFCLWPIVDGRVGLDVLDYETEDKVDGSTFDNALDVIDWLEENYVR</sequence>
<proteinExistence type="predicted"/>
<reference evidence="1" key="1">
    <citation type="submission" date="2024-06" db="EMBL/GenBank/DDBJ databases">
        <authorList>
            <person name="Bosma J.S."/>
            <person name="Bowden S.D."/>
        </authorList>
    </citation>
    <scope>NUCLEOTIDE SEQUENCE</scope>
</reference>